<keyword evidence="5" id="KW-0472">Membrane</keyword>
<evidence type="ECO:0000256" key="3">
    <source>
        <dbReference type="ARBA" id="ARBA00022544"/>
    </source>
</evidence>
<feature type="domain" description="Spore germination GerAC-like C-terminal" evidence="8">
    <location>
        <begin position="193"/>
        <end position="358"/>
    </location>
</feature>
<evidence type="ECO:0000256" key="1">
    <source>
        <dbReference type="ARBA" id="ARBA00004635"/>
    </source>
</evidence>
<keyword evidence="11" id="KW-1185">Reference proteome</keyword>
<dbReference type="PANTHER" id="PTHR35789">
    <property type="entry name" value="SPORE GERMINATION PROTEIN B3"/>
    <property type="match status" value="1"/>
</dbReference>
<dbReference type="Proteomes" id="UP000029734">
    <property type="component" value="Unassembled WGS sequence"/>
</dbReference>
<dbReference type="STRING" id="268407.PWYN_24660"/>
<dbReference type="AlphaFoldDB" id="A0A098M6U2"/>
<evidence type="ECO:0000259" key="9">
    <source>
        <dbReference type="Pfam" id="PF25198"/>
    </source>
</evidence>
<dbReference type="EMBL" id="JQCR01000003">
    <property type="protein sequence ID" value="KGE17753.1"/>
    <property type="molecule type" value="Genomic_DNA"/>
</dbReference>
<keyword evidence="4" id="KW-0732">Signal</keyword>
<reference evidence="10 11" key="2">
    <citation type="submission" date="2014-10" db="EMBL/GenBank/DDBJ databases">
        <title>Comparative genomics of the Paenibacillus odorifer group.</title>
        <authorList>
            <person name="Tsai Y.-C."/>
            <person name="Martin N."/>
            <person name="Korlach J."/>
            <person name="Wiedmann M."/>
        </authorList>
    </citation>
    <scope>NUCLEOTIDE SEQUENCE [LARGE SCALE GENOMIC DNA]</scope>
    <source>
        <strain evidence="10 11">DSM 18334</strain>
    </source>
</reference>
<keyword evidence="6" id="KW-0564">Palmitate</keyword>
<dbReference type="InterPro" id="IPR046953">
    <property type="entry name" value="Spore_GerAC-like_C"/>
</dbReference>
<reference evidence="10 11" key="1">
    <citation type="submission" date="2014-08" db="EMBL/GenBank/DDBJ databases">
        <authorList>
            <person name="den Bakker H.C."/>
        </authorList>
    </citation>
    <scope>NUCLEOTIDE SEQUENCE [LARGE SCALE GENOMIC DNA]</scope>
    <source>
        <strain evidence="10 11">DSM 18334</strain>
    </source>
</reference>
<dbReference type="GO" id="GO:0009847">
    <property type="term" value="P:spore germination"/>
    <property type="evidence" value="ECO:0007669"/>
    <property type="project" value="InterPro"/>
</dbReference>
<evidence type="ECO:0000256" key="2">
    <source>
        <dbReference type="ARBA" id="ARBA00007886"/>
    </source>
</evidence>
<dbReference type="InterPro" id="IPR057336">
    <property type="entry name" value="GerAC_N"/>
</dbReference>
<dbReference type="Pfam" id="PF05504">
    <property type="entry name" value="Spore_GerAC"/>
    <property type="match status" value="1"/>
</dbReference>
<dbReference type="Pfam" id="PF25198">
    <property type="entry name" value="Spore_GerAC_N"/>
    <property type="match status" value="1"/>
</dbReference>
<protein>
    <submittedName>
        <fullName evidence="10">Uncharacterized protein</fullName>
    </submittedName>
</protein>
<dbReference type="eggNOG" id="ENOG502Z9N7">
    <property type="taxonomic scope" value="Bacteria"/>
</dbReference>
<comment type="subcellular location">
    <subcellularLocation>
        <location evidence="1">Membrane</location>
        <topology evidence="1">Lipid-anchor</topology>
    </subcellularLocation>
</comment>
<dbReference type="InterPro" id="IPR008844">
    <property type="entry name" value="Spore_GerAC-like"/>
</dbReference>
<proteinExistence type="inferred from homology"/>
<comment type="caution">
    <text evidence="10">The sequence shown here is derived from an EMBL/GenBank/DDBJ whole genome shotgun (WGS) entry which is preliminary data.</text>
</comment>
<evidence type="ECO:0000313" key="11">
    <source>
        <dbReference type="Proteomes" id="UP000029734"/>
    </source>
</evidence>
<sequence length="373" mass="41421">MTGCWDRTEINDIAIVMAASFDLLEDGKMLCTYQIANPSTQTGSSEAKGPGQKFVIVSAVGEDVQELLAKAQKQLSRKIFRAHRRIIIIGERMAEHGIGEILDSISRDPSSRIRTFILIVKGGEGQDIIKMGYPFESTPAEGMREMMVNVGEVPKILIRDLITASSSEGIEPIVGTIKSLSNKSENEPGFQISGAAILKDLKLSGYLNNEETSGLQWIKGDISNWDIKIKVPGTTGNVSITLTNMRRRIKPIMYGDVIKINLELEGKGVIKENDPNLDLFQPKNINTVQAALQNQVNEQIRQIISKAQKKYKADIFGFGDVIHRKYPRQWKSLEKDWDNKFSMVEAAVTSDLTITDPGIIGAPLYLKKSEINK</sequence>
<evidence type="ECO:0000313" key="10">
    <source>
        <dbReference type="EMBL" id="KGE17753.1"/>
    </source>
</evidence>
<comment type="similarity">
    <text evidence="2">Belongs to the GerABKC lipoprotein family.</text>
</comment>
<dbReference type="GO" id="GO:0016020">
    <property type="term" value="C:membrane"/>
    <property type="evidence" value="ECO:0007669"/>
    <property type="project" value="UniProtKB-SubCell"/>
</dbReference>
<evidence type="ECO:0000259" key="8">
    <source>
        <dbReference type="Pfam" id="PF05504"/>
    </source>
</evidence>
<dbReference type="PANTHER" id="PTHR35789:SF1">
    <property type="entry name" value="SPORE GERMINATION PROTEIN B3"/>
    <property type="match status" value="1"/>
</dbReference>
<accession>A0A098M6U2</accession>
<feature type="domain" description="Spore germination protein N-terminal" evidence="9">
    <location>
        <begin position="6"/>
        <end position="178"/>
    </location>
</feature>
<name>A0A098M6U2_9BACL</name>
<evidence type="ECO:0000256" key="7">
    <source>
        <dbReference type="ARBA" id="ARBA00023288"/>
    </source>
</evidence>
<evidence type="ECO:0000256" key="4">
    <source>
        <dbReference type="ARBA" id="ARBA00022729"/>
    </source>
</evidence>
<evidence type="ECO:0000256" key="5">
    <source>
        <dbReference type="ARBA" id="ARBA00023136"/>
    </source>
</evidence>
<organism evidence="10 11">
    <name type="scientific">Paenibacillus wynnii</name>
    <dbReference type="NCBI Taxonomy" id="268407"/>
    <lineage>
        <taxon>Bacteria</taxon>
        <taxon>Bacillati</taxon>
        <taxon>Bacillota</taxon>
        <taxon>Bacilli</taxon>
        <taxon>Bacillales</taxon>
        <taxon>Paenibacillaceae</taxon>
        <taxon>Paenibacillus</taxon>
    </lineage>
</organism>
<keyword evidence="7" id="KW-0449">Lipoprotein</keyword>
<gene>
    <name evidence="10" type="ORF">PWYN_24660</name>
</gene>
<evidence type="ECO:0000256" key="6">
    <source>
        <dbReference type="ARBA" id="ARBA00023139"/>
    </source>
</evidence>
<dbReference type="InterPro" id="IPR038501">
    <property type="entry name" value="Spore_GerAC_C_sf"/>
</dbReference>
<keyword evidence="3" id="KW-0309">Germination</keyword>
<dbReference type="Gene3D" id="3.30.300.210">
    <property type="entry name" value="Nutrient germinant receptor protein C, domain 3"/>
    <property type="match status" value="1"/>
</dbReference>
<dbReference type="NCBIfam" id="TIGR02887">
    <property type="entry name" value="spore_ger_x_C"/>
    <property type="match status" value="1"/>
</dbReference>